<accession>A0A1M5AE22</accession>
<dbReference type="Pfam" id="PF02600">
    <property type="entry name" value="DsbB"/>
    <property type="match status" value="1"/>
</dbReference>
<proteinExistence type="predicted"/>
<dbReference type="Proteomes" id="UP000184170">
    <property type="component" value="Unassembled WGS sequence"/>
</dbReference>
<sequence>MLVKAPALGRYVYWLDCLALLGVSAVLWLAFVWQLRLHELPCPLCLLQRVAFAMVGVALLMNLRFGIRPLHYGIAVLSALAGTVSAGRQVLLHIAPGDTGFGSPFLGLHLYTWALLAFLLLLVYCGLVLLSDTVDSEARPRKLSTLARIAAVAFLSILMINLVSTTVECGFGPCPDNPTDYKWLPK</sequence>
<keyword evidence="7" id="KW-1185">Reference proteome</keyword>
<keyword evidence="2 5" id="KW-0812">Transmembrane</keyword>
<name>A0A1M5AE22_9GAMM</name>
<dbReference type="GO" id="GO:0016020">
    <property type="term" value="C:membrane"/>
    <property type="evidence" value="ECO:0007669"/>
    <property type="project" value="UniProtKB-SubCell"/>
</dbReference>
<dbReference type="STRING" id="494016.SAMN04487965_1830"/>
<evidence type="ECO:0000256" key="1">
    <source>
        <dbReference type="ARBA" id="ARBA00004141"/>
    </source>
</evidence>
<gene>
    <name evidence="6" type="ORF">SAMN04487965_1830</name>
</gene>
<evidence type="ECO:0000256" key="3">
    <source>
        <dbReference type="ARBA" id="ARBA00022989"/>
    </source>
</evidence>
<keyword evidence="4 5" id="KW-0472">Membrane</keyword>
<evidence type="ECO:0000313" key="7">
    <source>
        <dbReference type="Proteomes" id="UP000184170"/>
    </source>
</evidence>
<dbReference type="AlphaFoldDB" id="A0A1M5AE22"/>
<feature type="transmembrane region" description="Helical" evidence="5">
    <location>
        <begin position="70"/>
        <end position="90"/>
    </location>
</feature>
<organism evidence="6 7">
    <name type="scientific">Microbulbifer donghaiensis</name>
    <dbReference type="NCBI Taxonomy" id="494016"/>
    <lineage>
        <taxon>Bacteria</taxon>
        <taxon>Pseudomonadati</taxon>
        <taxon>Pseudomonadota</taxon>
        <taxon>Gammaproteobacteria</taxon>
        <taxon>Cellvibrionales</taxon>
        <taxon>Microbulbiferaceae</taxon>
        <taxon>Microbulbifer</taxon>
    </lineage>
</organism>
<evidence type="ECO:0000256" key="5">
    <source>
        <dbReference type="SAM" id="Phobius"/>
    </source>
</evidence>
<evidence type="ECO:0000256" key="4">
    <source>
        <dbReference type="ARBA" id="ARBA00023136"/>
    </source>
</evidence>
<feature type="transmembrane region" description="Helical" evidence="5">
    <location>
        <begin position="46"/>
        <end position="63"/>
    </location>
</feature>
<protein>
    <submittedName>
        <fullName evidence="6">Disulfide bond formation protein DsbB</fullName>
    </submittedName>
</protein>
<dbReference type="Gene3D" id="1.20.1550.10">
    <property type="entry name" value="DsbB-like"/>
    <property type="match status" value="1"/>
</dbReference>
<feature type="transmembrane region" description="Helical" evidence="5">
    <location>
        <begin position="143"/>
        <end position="163"/>
    </location>
</feature>
<dbReference type="GO" id="GO:0015035">
    <property type="term" value="F:protein-disulfide reductase activity"/>
    <property type="evidence" value="ECO:0007669"/>
    <property type="project" value="InterPro"/>
</dbReference>
<dbReference type="OrthoDB" id="3711263at2"/>
<evidence type="ECO:0000313" key="6">
    <source>
        <dbReference type="EMBL" id="SHF28395.1"/>
    </source>
</evidence>
<dbReference type="SUPFAM" id="SSF158442">
    <property type="entry name" value="DsbB-like"/>
    <property type="match status" value="1"/>
</dbReference>
<comment type="subcellular location">
    <subcellularLocation>
        <location evidence="1">Membrane</location>
        <topology evidence="1">Multi-pass membrane protein</topology>
    </subcellularLocation>
</comment>
<dbReference type="InterPro" id="IPR003752">
    <property type="entry name" value="DiS_bond_form_DsbB/BdbC"/>
</dbReference>
<reference evidence="7" key="1">
    <citation type="submission" date="2016-11" db="EMBL/GenBank/DDBJ databases">
        <authorList>
            <person name="Varghese N."/>
            <person name="Submissions S."/>
        </authorList>
    </citation>
    <scope>NUCLEOTIDE SEQUENCE [LARGE SCALE GENOMIC DNA]</scope>
    <source>
        <strain evidence="7">CGMCC 1.7063</strain>
    </source>
</reference>
<feature type="transmembrane region" description="Helical" evidence="5">
    <location>
        <begin position="12"/>
        <end position="34"/>
    </location>
</feature>
<feature type="transmembrane region" description="Helical" evidence="5">
    <location>
        <begin position="110"/>
        <end position="131"/>
    </location>
</feature>
<keyword evidence="3 5" id="KW-1133">Transmembrane helix</keyword>
<dbReference type="GO" id="GO:0006457">
    <property type="term" value="P:protein folding"/>
    <property type="evidence" value="ECO:0007669"/>
    <property type="project" value="InterPro"/>
</dbReference>
<dbReference type="EMBL" id="FQVA01000001">
    <property type="protein sequence ID" value="SHF28395.1"/>
    <property type="molecule type" value="Genomic_DNA"/>
</dbReference>
<evidence type="ECO:0000256" key="2">
    <source>
        <dbReference type="ARBA" id="ARBA00022692"/>
    </source>
</evidence>
<dbReference type="InterPro" id="IPR023380">
    <property type="entry name" value="DsbB-like_sf"/>
</dbReference>